<protein>
    <submittedName>
        <fullName evidence="3">SDR family oxidoreductase</fullName>
    </submittedName>
</protein>
<proteinExistence type="inferred from homology"/>
<evidence type="ECO:0000256" key="2">
    <source>
        <dbReference type="ARBA" id="ARBA00023002"/>
    </source>
</evidence>
<dbReference type="PANTHER" id="PTHR43477:SF1">
    <property type="entry name" value="DIHYDROANTICAPSIN 7-DEHYDROGENASE"/>
    <property type="match status" value="1"/>
</dbReference>
<dbReference type="OrthoDB" id="517007at2"/>
<organism evidence="3 4">
    <name type="scientific">Actinomadura rudentiformis</name>
    <dbReference type="NCBI Taxonomy" id="359158"/>
    <lineage>
        <taxon>Bacteria</taxon>
        <taxon>Bacillati</taxon>
        <taxon>Actinomycetota</taxon>
        <taxon>Actinomycetes</taxon>
        <taxon>Streptosporangiales</taxon>
        <taxon>Thermomonosporaceae</taxon>
        <taxon>Actinomadura</taxon>
    </lineage>
</organism>
<dbReference type="PROSITE" id="PS00061">
    <property type="entry name" value="ADH_SHORT"/>
    <property type="match status" value="1"/>
</dbReference>
<dbReference type="Pfam" id="PF13561">
    <property type="entry name" value="adh_short_C2"/>
    <property type="match status" value="1"/>
</dbReference>
<dbReference type="FunFam" id="3.40.50.720:FF:000084">
    <property type="entry name" value="Short-chain dehydrogenase reductase"/>
    <property type="match status" value="1"/>
</dbReference>
<evidence type="ECO:0000313" key="4">
    <source>
        <dbReference type="Proteomes" id="UP000468735"/>
    </source>
</evidence>
<gene>
    <name evidence="3" type="ORF">F8566_41415</name>
</gene>
<dbReference type="InterPro" id="IPR036291">
    <property type="entry name" value="NAD(P)-bd_dom_sf"/>
</dbReference>
<dbReference type="Proteomes" id="UP000468735">
    <property type="component" value="Unassembled WGS sequence"/>
</dbReference>
<dbReference type="SUPFAM" id="SSF51735">
    <property type="entry name" value="NAD(P)-binding Rossmann-fold domains"/>
    <property type="match status" value="1"/>
</dbReference>
<keyword evidence="2" id="KW-0560">Oxidoreductase</keyword>
<dbReference type="PRINTS" id="PR00081">
    <property type="entry name" value="GDHRDH"/>
</dbReference>
<dbReference type="RefSeq" id="WP_151568382.1">
    <property type="nucleotide sequence ID" value="NZ_WBMT01000025.1"/>
</dbReference>
<dbReference type="AlphaFoldDB" id="A0A6H9Y999"/>
<evidence type="ECO:0000256" key="1">
    <source>
        <dbReference type="ARBA" id="ARBA00006484"/>
    </source>
</evidence>
<evidence type="ECO:0000313" key="3">
    <source>
        <dbReference type="EMBL" id="KAB2341594.1"/>
    </source>
</evidence>
<reference evidence="3 4" key="1">
    <citation type="submission" date="2019-09" db="EMBL/GenBank/DDBJ databases">
        <title>Actinomadura physcomitrii sp. nov., a novel actinomycete isolated from moss [Physcomitrium sphaericum (Ludw) Fuernr].</title>
        <authorList>
            <person name="Zhuang X."/>
            <person name="Liu C."/>
        </authorList>
    </citation>
    <scope>NUCLEOTIDE SEQUENCE [LARGE SCALE GENOMIC DNA]</scope>
    <source>
        <strain evidence="3 4">HMC1</strain>
    </source>
</reference>
<dbReference type="PRINTS" id="PR00080">
    <property type="entry name" value="SDRFAMILY"/>
</dbReference>
<dbReference type="EMBL" id="WBMT01000025">
    <property type="protein sequence ID" value="KAB2341594.1"/>
    <property type="molecule type" value="Genomic_DNA"/>
</dbReference>
<dbReference type="InterPro" id="IPR020904">
    <property type="entry name" value="Sc_DH/Rdtase_CS"/>
</dbReference>
<dbReference type="CDD" id="cd05233">
    <property type="entry name" value="SDR_c"/>
    <property type="match status" value="1"/>
</dbReference>
<keyword evidence="4" id="KW-1185">Reference proteome</keyword>
<dbReference type="InterPro" id="IPR002347">
    <property type="entry name" value="SDR_fam"/>
</dbReference>
<sequence length="248" mass="25426">MAAIHFDFTGSRVLVTGGSNGIGLGIANAFSEAGAEVVITGTRPAASDYDHDLSGFVYRPLNLTDEAGIDELAASLERLDVLVNNAGQNLAGRGESDPDVFAEVVAVNLTATFRLSTACRPLLAASKLDGGASIVNMGSMTSFFGQSLVPAYGAAKGGVVQLTKGLAVAWACDGIRVNAVAPGLIETNMTRPMLGVDAVMEPLLKRTPMRRCGTPADVAPAVLFLAGPGARFVTGQTLPVDGGYSVQG</sequence>
<comment type="caution">
    <text evidence="3">The sequence shown here is derived from an EMBL/GenBank/DDBJ whole genome shotgun (WGS) entry which is preliminary data.</text>
</comment>
<dbReference type="Gene3D" id="3.40.50.720">
    <property type="entry name" value="NAD(P)-binding Rossmann-like Domain"/>
    <property type="match status" value="1"/>
</dbReference>
<accession>A0A6H9Y999</accession>
<comment type="similarity">
    <text evidence="1">Belongs to the short-chain dehydrogenases/reductases (SDR) family.</text>
</comment>
<name>A0A6H9Y999_9ACTN</name>
<dbReference type="PANTHER" id="PTHR43477">
    <property type="entry name" value="DIHYDROANTICAPSIN 7-DEHYDROGENASE"/>
    <property type="match status" value="1"/>
</dbReference>
<dbReference type="InterPro" id="IPR051122">
    <property type="entry name" value="SDR_DHRS6-like"/>
</dbReference>
<dbReference type="GO" id="GO:0016491">
    <property type="term" value="F:oxidoreductase activity"/>
    <property type="evidence" value="ECO:0007669"/>
    <property type="project" value="UniProtKB-KW"/>
</dbReference>